<gene>
    <name evidence="2" type="ORF">FKW77_005725</name>
</gene>
<dbReference type="OrthoDB" id="5420247at2759"/>
<evidence type="ECO:0000256" key="1">
    <source>
        <dbReference type="SAM" id="Phobius"/>
    </source>
</evidence>
<evidence type="ECO:0000313" key="2">
    <source>
        <dbReference type="EMBL" id="QDS75012.1"/>
    </source>
</evidence>
<dbReference type="STRING" id="50376.A0A517LH93"/>
<keyword evidence="1" id="KW-1133">Transmembrane helix</keyword>
<dbReference type="Proteomes" id="UP000316270">
    <property type="component" value="Chromosome 12"/>
</dbReference>
<reference evidence="2 3" key="1">
    <citation type="submission" date="2019-07" db="EMBL/GenBank/DDBJ databases">
        <title>Finished genome of Venturia effusa.</title>
        <authorList>
            <person name="Young C.A."/>
            <person name="Cox M.P."/>
            <person name="Ganley A.R.D."/>
            <person name="David W.J."/>
        </authorList>
    </citation>
    <scope>NUCLEOTIDE SEQUENCE [LARGE SCALE GENOMIC DNA]</scope>
    <source>
        <strain evidence="3">albino</strain>
    </source>
</reference>
<dbReference type="EMBL" id="CP042196">
    <property type="protein sequence ID" value="QDS75012.1"/>
    <property type="molecule type" value="Genomic_DNA"/>
</dbReference>
<proteinExistence type="predicted"/>
<dbReference type="PANTHER" id="PTHR42029:SF3">
    <property type="entry name" value="AN04G07800"/>
    <property type="match status" value="1"/>
</dbReference>
<feature type="transmembrane region" description="Helical" evidence="1">
    <location>
        <begin position="186"/>
        <end position="211"/>
    </location>
</feature>
<keyword evidence="1" id="KW-0812">Transmembrane</keyword>
<feature type="transmembrane region" description="Helical" evidence="1">
    <location>
        <begin position="111"/>
        <end position="135"/>
    </location>
</feature>
<evidence type="ECO:0000313" key="3">
    <source>
        <dbReference type="Proteomes" id="UP000316270"/>
    </source>
</evidence>
<protein>
    <submittedName>
        <fullName evidence="2">Uncharacterized protein</fullName>
    </submittedName>
</protein>
<feature type="transmembrane region" description="Helical" evidence="1">
    <location>
        <begin position="53"/>
        <end position="70"/>
    </location>
</feature>
<sequence length="331" mass="37911">MANLTLPHPIEKPVSGEGLILEAWAEGLLVGAFVIMAAVTVSNMRKGVLLHKLILIELLFGMPHGTFIFANGEAYGWYLSVTAVFLNISWVLHNVIAWIKNKPFLTSKVSCFYIGTVILSMPYWVVEIYANFAYFNNINYLFHYTRPYEAIFRDPWWIFTTINLFYNIVRRYGFGIIELIKVSPRFAILLAAMILSVAFIIVDICSVTAVFSSTLPEGINPFWKLAFIFKCLTDTIILDDFKTALDKLKQYKLSRLNGTAYSVKSDGASRSAFTRERHEHAWRPWNESRGVTEAEKPSRVYHKEHKQHCDHHIDIEAAYWIDRGESSRPGS</sequence>
<dbReference type="PANTHER" id="PTHR42029">
    <property type="entry name" value="AN04G07800"/>
    <property type="match status" value="1"/>
</dbReference>
<feature type="transmembrane region" description="Helical" evidence="1">
    <location>
        <begin position="155"/>
        <end position="174"/>
    </location>
</feature>
<feature type="transmembrane region" description="Helical" evidence="1">
    <location>
        <begin position="76"/>
        <end position="99"/>
    </location>
</feature>
<keyword evidence="3" id="KW-1185">Reference proteome</keyword>
<organism evidence="2 3">
    <name type="scientific">Venturia effusa</name>
    <dbReference type="NCBI Taxonomy" id="50376"/>
    <lineage>
        <taxon>Eukaryota</taxon>
        <taxon>Fungi</taxon>
        <taxon>Dikarya</taxon>
        <taxon>Ascomycota</taxon>
        <taxon>Pezizomycotina</taxon>
        <taxon>Dothideomycetes</taxon>
        <taxon>Pleosporomycetidae</taxon>
        <taxon>Venturiales</taxon>
        <taxon>Venturiaceae</taxon>
        <taxon>Venturia</taxon>
    </lineage>
</organism>
<name>A0A517LH93_9PEZI</name>
<dbReference type="AlphaFoldDB" id="A0A517LH93"/>
<accession>A0A517LH93</accession>
<keyword evidence="1" id="KW-0472">Membrane</keyword>
<feature type="transmembrane region" description="Helical" evidence="1">
    <location>
        <begin position="20"/>
        <end position="41"/>
    </location>
</feature>